<dbReference type="PANTHER" id="PTHR30469:SF37">
    <property type="entry name" value="RAGD PROTEIN"/>
    <property type="match status" value="1"/>
</dbReference>
<organism evidence="4 5">
    <name type="scientific">Flavobacterium circumlabens</name>
    <dbReference type="NCBI Taxonomy" id="2133765"/>
    <lineage>
        <taxon>Bacteria</taxon>
        <taxon>Pseudomonadati</taxon>
        <taxon>Bacteroidota</taxon>
        <taxon>Flavobacteriia</taxon>
        <taxon>Flavobacteriales</taxon>
        <taxon>Flavobacteriaceae</taxon>
        <taxon>Flavobacterium</taxon>
    </lineage>
</organism>
<keyword evidence="5" id="KW-1185">Reference proteome</keyword>
<comment type="caution">
    <text evidence="4">The sequence shown here is derived from an EMBL/GenBank/DDBJ whole genome shotgun (WGS) entry which is preliminary data.</text>
</comment>
<dbReference type="Gene3D" id="2.40.50.100">
    <property type="match status" value="1"/>
</dbReference>
<protein>
    <submittedName>
        <fullName evidence="4">RND family efflux transporter MFP subunit</fullName>
    </submittedName>
</protein>
<dbReference type="NCBIfam" id="TIGR01730">
    <property type="entry name" value="RND_mfp"/>
    <property type="match status" value="1"/>
</dbReference>
<evidence type="ECO:0000256" key="1">
    <source>
        <dbReference type="ARBA" id="ARBA00009477"/>
    </source>
</evidence>
<evidence type="ECO:0000313" key="5">
    <source>
        <dbReference type="Proteomes" id="UP000295270"/>
    </source>
</evidence>
<evidence type="ECO:0000259" key="3">
    <source>
        <dbReference type="Pfam" id="PF25973"/>
    </source>
</evidence>
<feature type="domain" description="CusB-like beta-barrel" evidence="2">
    <location>
        <begin position="248"/>
        <end position="317"/>
    </location>
</feature>
<dbReference type="InterPro" id="IPR058647">
    <property type="entry name" value="BSH_CzcB-like"/>
</dbReference>
<dbReference type="InterPro" id="IPR006143">
    <property type="entry name" value="RND_pump_MFP"/>
</dbReference>
<feature type="domain" description="CzcB-like barrel-sandwich hybrid" evidence="3">
    <location>
        <begin position="96"/>
        <end position="227"/>
    </location>
</feature>
<accession>A0ABY2AVQ2</accession>
<dbReference type="Gene3D" id="2.40.420.20">
    <property type="match status" value="1"/>
</dbReference>
<gene>
    <name evidence="4" type="ORF">EV142_10763</name>
</gene>
<dbReference type="Pfam" id="PF25954">
    <property type="entry name" value="Beta-barrel_RND_2"/>
    <property type="match status" value="1"/>
</dbReference>
<dbReference type="Proteomes" id="UP000295270">
    <property type="component" value="Unassembled WGS sequence"/>
</dbReference>
<dbReference type="PANTHER" id="PTHR30469">
    <property type="entry name" value="MULTIDRUG RESISTANCE PROTEIN MDTA"/>
    <property type="match status" value="1"/>
</dbReference>
<evidence type="ECO:0000313" key="4">
    <source>
        <dbReference type="EMBL" id="TCN54563.1"/>
    </source>
</evidence>
<dbReference type="Gene3D" id="2.40.30.170">
    <property type="match status" value="1"/>
</dbReference>
<dbReference type="EMBL" id="SLWA01000007">
    <property type="protein sequence ID" value="TCN54563.1"/>
    <property type="molecule type" value="Genomic_DNA"/>
</dbReference>
<dbReference type="InterPro" id="IPR058792">
    <property type="entry name" value="Beta-barrel_RND_2"/>
</dbReference>
<dbReference type="Gene3D" id="1.10.287.470">
    <property type="entry name" value="Helix hairpin bin"/>
    <property type="match status" value="1"/>
</dbReference>
<dbReference type="SUPFAM" id="SSF111369">
    <property type="entry name" value="HlyD-like secretion proteins"/>
    <property type="match status" value="1"/>
</dbReference>
<name>A0ABY2AVQ2_9FLAO</name>
<evidence type="ECO:0000259" key="2">
    <source>
        <dbReference type="Pfam" id="PF25954"/>
    </source>
</evidence>
<reference evidence="4 5" key="1">
    <citation type="journal article" date="2015" name="Stand. Genomic Sci.">
        <title>Genomic Encyclopedia of Bacterial and Archaeal Type Strains, Phase III: the genomes of soil and plant-associated and newly described type strains.</title>
        <authorList>
            <person name="Whitman W.B."/>
            <person name="Woyke T."/>
            <person name="Klenk H.P."/>
            <person name="Zhou Y."/>
            <person name="Lilburn T.G."/>
            <person name="Beck B.J."/>
            <person name="De Vos P."/>
            <person name="Vandamme P."/>
            <person name="Eisen J.A."/>
            <person name="Garrity G."/>
            <person name="Hugenholtz P."/>
            <person name="Kyrpides N.C."/>
        </authorList>
    </citation>
    <scope>NUCLEOTIDE SEQUENCE [LARGE SCALE GENOMIC DNA]</scope>
    <source>
        <strain evidence="4 5">P5626</strain>
    </source>
</reference>
<sequence>MKSPLKTNLLKTNTNKLKGDNINDLSKITFTFMKNKIIQSTALFFTAVFFLASCNSKKEETVTPELEPKTETFLLQKEKLTTELRLPAELTGFQQVDLYAKVSSFVKLLKVDIGTQVKKGQLLIVLEAPEISSQLAAAESRLKSMEAIYATSKSTYNRLYETSKVEGTISKNDLEMANGKKNSDYAQYQAAVAAHKEVSIMRGYLEIRAPFDGVVAARNVNLGTFVGPAGKGSDLPLLTIQQQNKLRLAVSVPELYTGYLHNGDEMSFNVKSLPETFKATITRMSGALDLKLRSERVEMDVQNTKKNLLPGMVAEVLLPLNAKDSTFVIPKSALVNSAEGTFVIKVLNHKATRVDVKRGREIDDKIEIFGDLNPQDKLVKIASEETKEGDIINE</sequence>
<proteinExistence type="inferred from homology"/>
<comment type="similarity">
    <text evidence="1">Belongs to the membrane fusion protein (MFP) (TC 8.A.1) family.</text>
</comment>
<dbReference type="Pfam" id="PF25973">
    <property type="entry name" value="BSH_CzcB"/>
    <property type="match status" value="1"/>
</dbReference>